<reference evidence="2" key="1">
    <citation type="submission" date="2020-05" db="EMBL/GenBank/DDBJ databases">
        <authorList>
            <person name="Chiriac C."/>
            <person name="Salcher M."/>
            <person name="Ghai R."/>
            <person name="Kavagutti S V."/>
        </authorList>
    </citation>
    <scope>NUCLEOTIDE SEQUENCE</scope>
</reference>
<accession>A0A6J7F0P5</accession>
<organism evidence="2">
    <name type="scientific">freshwater metagenome</name>
    <dbReference type="NCBI Taxonomy" id="449393"/>
    <lineage>
        <taxon>unclassified sequences</taxon>
        <taxon>metagenomes</taxon>
        <taxon>ecological metagenomes</taxon>
    </lineage>
</organism>
<keyword evidence="1" id="KW-0175">Coiled coil</keyword>
<dbReference type="EMBL" id="CAFBLS010000287">
    <property type="protein sequence ID" value="CAB4885879.1"/>
    <property type="molecule type" value="Genomic_DNA"/>
</dbReference>
<name>A0A6J7F0P5_9ZZZZ</name>
<gene>
    <name evidence="2" type="ORF">UFOPK3402_01823</name>
</gene>
<evidence type="ECO:0000256" key="1">
    <source>
        <dbReference type="SAM" id="Coils"/>
    </source>
</evidence>
<protein>
    <submittedName>
        <fullName evidence="2">Unannotated protein</fullName>
    </submittedName>
</protein>
<sequence length="193" mass="21490">MFNKAKKAEQRELQRLADQEARELQAEAARLHAEEVARLRRERDAAIVRHSDEEFARLRRLVESGTTMYLHREQYLPVDGQMNVLSAAGGVSRLLDEMNRFGLQGWEVVSLVPRTHGGFTSHKAPKADPASAINTGTMNLGTDARAVVMGGHSVGVYAFLRYAVNERNFASSEAAIRATITELLPEHLRTPIV</sequence>
<dbReference type="AlphaFoldDB" id="A0A6J7F0P5"/>
<evidence type="ECO:0000313" key="2">
    <source>
        <dbReference type="EMBL" id="CAB4885879.1"/>
    </source>
</evidence>
<feature type="coiled-coil region" evidence="1">
    <location>
        <begin position="3"/>
        <end position="34"/>
    </location>
</feature>
<proteinExistence type="predicted"/>